<dbReference type="SUPFAM" id="SSF55729">
    <property type="entry name" value="Acyl-CoA N-acyltransferases (Nat)"/>
    <property type="match status" value="1"/>
</dbReference>
<evidence type="ECO:0000313" key="2">
    <source>
        <dbReference type="EMBL" id="KTT68727.1"/>
    </source>
</evidence>
<evidence type="ECO:0000313" key="3">
    <source>
        <dbReference type="Proteomes" id="UP000074310"/>
    </source>
</evidence>
<proteinExistence type="predicted"/>
<dbReference type="EMBL" id="LDTB01000090">
    <property type="protein sequence ID" value="KTT68727.1"/>
    <property type="molecule type" value="Genomic_DNA"/>
</dbReference>
<dbReference type="Pfam" id="PF13302">
    <property type="entry name" value="Acetyltransf_3"/>
    <property type="match status" value="1"/>
</dbReference>
<protein>
    <submittedName>
        <fullName evidence="2">GNAT family acetyltransferase</fullName>
    </submittedName>
</protein>
<accession>A0A147HV30</accession>
<dbReference type="AlphaFoldDB" id="A0A147HV30"/>
<dbReference type="InterPro" id="IPR016181">
    <property type="entry name" value="Acyl_CoA_acyltransferase"/>
</dbReference>
<dbReference type="GO" id="GO:0016747">
    <property type="term" value="F:acyltransferase activity, transferring groups other than amino-acyl groups"/>
    <property type="evidence" value="ECO:0007669"/>
    <property type="project" value="InterPro"/>
</dbReference>
<dbReference type="PANTHER" id="PTHR43792">
    <property type="entry name" value="GNAT FAMILY, PUTATIVE (AFU_ORTHOLOGUE AFUA_3G00765)-RELATED-RELATED"/>
    <property type="match status" value="1"/>
</dbReference>
<reference evidence="2 3" key="1">
    <citation type="journal article" date="2016" name="Front. Microbiol.">
        <title>Genomic Resource of Rice Seed Associated Bacteria.</title>
        <authorList>
            <person name="Midha S."/>
            <person name="Bansal K."/>
            <person name="Sharma S."/>
            <person name="Kumar N."/>
            <person name="Patil P.P."/>
            <person name="Chaudhry V."/>
            <person name="Patil P.B."/>
        </authorList>
    </citation>
    <scope>NUCLEOTIDE SEQUENCE [LARGE SCALE GENOMIC DNA]</scope>
    <source>
        <strain evidence="2 3">NS334</strain>
    </source>
</reference>
<dbReference type="Proteomes" id="UP000074310">
    <property type="component" value="Unassembled WGS sequence"/>
</dbReference>
<dbReference type="PANTHER" id="PTHR43792:SF1">
    <property type="entry name" value="N-ACETYLTRANSFERASE DOMAIN-CONTAINING PROTEIN"/>
    <property type="match status" value="1"/>
</dbReference>
<keyword evidence="2" id="KW-0808">Transferase</keyword>
<dbReference type="InterPro" id="IPR000182">
    <property type="entry name" value="GNAT_dom"/>
</dbReference>
<keyword evidence="3" id="KW-1185">Reference proteome</keyword>
<gene>
    <name evidence="2" type="ORF">NS334_16050</name>
</gene>
<dbReference type="Gene3D" id="3.40.630.30">
    <property type="match status" value="1"/>
</dbReference>
<dbReference type="OrthoDB" id="6293260at2"/>
<dbReference type="InterPro" id="IPR051531">
    <property type="entry name" value="N-acetyltransferase"/>
</dbReference>
<name>A0A147HV30_9SPHN</name>
<feature type="non-terminal residue" evidence="2">
    <location>
        <position position="169"/>
    </location>
</feature>
<dbReference type="PROSITE" id="PS51186">
    <property type="entry name" value="GNAT"/>
    <property type="match status" value="1"/>
</dbReference>
<feature type="domain" description="N-acetyltransferase" evidence="1">
    <location>
        <begin position="11"/>
        <end position="166"/>
    </location>
</feature>
<organism evidence="2 3">
    <name type="scientific">Sphingomonas endophytica</name>
    <dbReference type="NCBI Taxonomy" id="869719"/>
    <lineage>
        <taxon>Bacteria</taxon>
        <taxon>Pseudomonadati</taxon>
        <taxon>Pseudomonadota</taxon>
        <taxon>Alphaproteobacteria</taxon>
        <taxon>Sphingomonadales</taxon>
        <taxon>Sphingomonadaceae</taxon>
        <taxon>Sphingomonas</taxon>
    </lineage>
</organism>
<dbReference type="RefSeq" id="WP_058756954.1">
    <property type="nucleotide sequence ID" value="NZ_LDTB01000090.1"/>
</dbReference>
<comment type="caution">
    <text evidence="2">The sequence shown here is derived from an EMBL/GenBank/DDBJ whole genome shotgun (WGS) entry which is preliminary data.</text>
</comment>
<evidence type="ECO:0000259" key="1">
    <source>
        <dbReference type="PROSITE" id="PS51186"/>
    </source>
</evidence>
<sequence length="169" mass="18842">MDIPPLTTARLTLRGPASEDAATYCAFYGDPQASTFYGGPLPPPLAWRKLAFDIGHWTLRGFGMWSVIEKATGTMIGGCGIVWPEGWPRPELTWWIMPCARRNGYAREASQAAIAYGYDVLGWERVETHMRDDNLPARHLVMRLGGDLLTRETFPDGIARDVFTLPRGS</sequence>